<keyword evidence="1" id="KW-0812">Transmembrane</keyword>
<evidence type="ECO:0000256" key="1">
    <source>
        <dbReference type="SAM" id="Phobius"/>
    </source>
</evidence>
<comment type="caution">
    <text evidence="2">The sequence shown here is derived from an EMBL/GenBank/DDBJ whole genome shotgun (WGS) entry which is preliminary data.</text>
</comment>
<protein>
    <submittedName>
        <fullName evidence="2">PilX N-terminal domain-containing pilus assembly protein</fullName>
    </submittedName>
</protein>
<organism evidence="2 3">
    <name type="scientific">Zhongshania guokunii</name>
    <dbReference type="NCBI Taxonomy" id="641783"/>
    <lineage>
        <taxon>Bacteria</taxon>
        <taxon>Pseudomonadati</taxon>
        <taxon>Pseudomonadota</taxon>
        <taxon>Gammaproteobacteria</taxon>
        <taxon>Cellvibrionales</taxon>
        <taxon>Spongiibacteraceae</taxon>
        <taxon>Zhongshania</taxon>
    </lineage>
</organism>
<gene>
    <name evidence="2" type="ORF">AB4876_15745</name>
</gene>
<proteinExistence type="predicted"/>
<dbReference type="Proteomes" id="UP001557485">
    <property type="component" value="Unassembled WGS sequence"/>
</dbReference>
<keyword evidence="3" id="KW-1185">Reference proteome</keyword>
<evidence type="ECO:0000313" key="3">
    <source>
        <dbReference type="Proteomes" id="UP001557485"/>
    </source>
</evidence>
<evidence type="ECO:0000313" key="2">
    <source>
        <dbReference type="EMBL" id="MEX1670373.1"/>
    </source>
</evidence>
<feature type="transmembrane region" description="Helical" evidence="1">
    <location>
        <begin position="15"/>
        <end position="42"/>
    </location>
</feature>
<reference evidence="2 3" key="1">
    <citation type="journal article" date="2011" name="Int. J. Syst. Evol. Microbiol.">
        <title>Zhongshania antarctica gen. nov., sp. nov. and Zhongshania guokunii sp. nov., gammaproteobacteria respectively isolated from coastal attached (fast) ice and surface seawater of the Antarctic.</title>
        <authorList>
            <person name="Li H.J."/>
            <person name="Zhang X.Y."/>
            <person name="Chen C.X."/>
            <person name="Zhang Y.J."/>
            <person name="Gao Z.M."/>
            <person name="Yu Y."/>
            <person name="Chen X.L."/>
            <person name="Chen B."/>
            <person name="Zhang Y.Z."/>
        </authorList>
    </citation>
    <scope>NUCLEOTIDE SEQUENCE [LARGE SCALE GENOMIC DNA]</scope>
    <source>
        <strain evidence="2 3">ZS6-22T</strain>
    </source>
</reference>
<sequence length="187" mass="19775">MKSRYQSPMLNQHGVVLIVVLIMLGVFSVIVVSMIGGSNINFKIAGNQQYRMEAKMAARNGVESYISNPANFALPLPTSNAYVNSDFNGDGVADMVAVVAPPDCLRAVPILQSELDVTDPHDAQCVGSAQQSNSGIFYAAGSSGAGNSWCSKMTWDVGAKVNDAKTGVDLAMHQGVYLRAIIGTTCL</sequence>
<accession>A0ABV3U8T7</accession>
<keyword evidence="1" id="KW-0472">Membrane</keyword>
<keyword evidence="1" id="KW-1133">Transmembrane helix</keyword>
<name>A0ABV3U8T7_9GAMM</name>
<dbReference type="EMBL" id="JBFRYA010000016">
    <property type="protein sequence ID" value="MEX1670373.1"/>
    <property type="molecule type" value="Genomic_DNA"/>
</dbReference>